<evidence type="ECO:0000313" key="4">
    <source>
        <dbReference type="Proteomes" id="UP000653231"/>
    </source>
</evidence>
<sequence>MSSLSERSPVLRHVSAGLAIAAALTLTTTGTAAAGPAKGPVVVADVTLPAPALKQVQPSIADDRGVRLGGVGSGLFPAGPAGEFWLVTDRGPNGQPTVDGEKRRTFPVPEFAPAIVRVALTRGTAKIRQYIPIVGASGQSVTGLSNQAGHDETPYTWDGRTVLPYNASGLDVEDLVRTRDGDFWLVDEYGPSLVRVSPDGRVLERHVPAGLGLTGADYPVKETLPAILASRQQNRGFEGLAISSDQRTLYLAVQSPLANPDKKAAKKSRFGRILTFDLRSRKVTGEYPYQFEDVTTFDPKVNGDQSEMKISGLAYAGRDRLLVDERTDNVARVYSIDLKKATNLLGGPYDDPKTSPSLEELTGASGVRLPAKSLVLEPNALVPSLPGKIEGLAVLDPHTIALANDNDNDFGLGDFGPDGRLVDSGVPNRLVVVRLARPLDAR</sequence>
<accession>A0ABR8L0R6</accession>
<dbReference type="EMBL" id="JACXRZ010000009">
    <property type="protein sequence ID" value="MBD3144591.1"/>
    <property type="molecule type" value="Genomic_DNA"/>
</dbReference>
<evidence type="ECO:0000256" key="1">
    <source>
        <dbReference type="SAM" id="SignalP"/>
    </source>
</evidence>
<dbReference type="PANTHER" id="PTHR37957">
    <property type="entry name" value="BLR7070 PROTEIN"/>
    <property type="match status" value="1"/>
</dbReference>
<dbReference type="PANTHER" id="PTHR37957:SF1">
    <property type="entry name" value="PHYTASE-LIKE DOMAIN-CONTAINING PROTEIN"/>
    <property type="match status" value="1"/>
</dbReference>
<dbReference type="Proteomes" id="UP000653231">
    <property type="component" value="Unassembled WGS sequence"/>
</dbReference>
<feature type="signal peptide" evidence="1">
    <location>
        <begin position="1"/>
        <end position="33"/>
    </location>
</feature>
<dbReference type="SUPFAM" id="SSF101898">
    <property type="entry name" value="NHL repeat"/>
    <property type="match status" value="1"/>
</dbReference>
<keyword evidence="1" id="KW-0732">Signal</keyword>
<evidence type="ECO:0000313" key="3">
    <source>
        <dbReference type="EMBL" id="MBD3144591.1"/>
    </source>
</evidence>
<reference evidence="3 4" key="1">
    <citation type="submission" date="2020-09" db="EMBL/GenBank/DDBJ databases">
        <title>Actinomycete isolated from the Camponotus japonicus Mayr.</title>
        <authorList>
            <person name="Gong X."/>
        </authorList>
    </citation>
    <scope>NUCLEOTIDE SEQUENCE [LARGE SCALE GENOMIC DNA]</scope>
    <source>
        <strain evidence="3 4">2C-HV3</strain>
    </source>
</reference>
<name>A0ABR8L0R6_9ACTN</name>
<dbReference type="InterPro" id="IPR027372">
    <property type="entry name" value="Phytase-like_dom"/>
</dbReference>
<organism evidence="3 4">
    <name type="scientific">Microbispora bryophytorum subsp. camponoti</name>
    <dbReference type="NCBI Taxonomy" id="1677852"/>
    <lineage>
        <taxon>Bacteria</taxon>
        <taxon>Bacillati</taxon>
        <taxon>Actinomycetota</taxon>
        <taxon>Actinomycetes</taxon>
        <taxon>Streptosporangiales</taxon>
        <taxon>Streptosporangiaceae</taxon>
        <taxon>Microbispora</taxon>
    </lineage>
</organism>
<comment type="caution">
    <text evidence="3">The sequence shown here is derived from an EMBL/GenBank/DDBJ whole genome shotgun (WGS) entry which is preliminary data.</text>
</comment>
<evidence type="ECO:0000259" key="2">
    <source>
        <dbReference type="Pfam" id="PF13449"/>
    </source>
</evidence>
<keyword evidence="4" id="KW-1185">Reference proteome</keyword>
<protein>
    <submittedName>
        <fullName evidence="3">Esterase-like activity of phytase family protein</fullName>
    </submittedName>
</protein>
<feature type="chain" id="PRO_5046579337" evidence="1">
    <location>
        <begin position="34"/>
        <end position="442"/>
    </location>
</feature>
<gene>
    <name evidence="3" type="ORF">IEQ31_15530</name>
</gene>
<feature type="domain" description="Phytase-like" evidence="2">
    <location>
        <begin position="68"/>
        <end position="407"/>
    </location>
</feature>
<dbReference type="Pfam" id="PF13449">
    <property type="entry name" value="Phytase-like"/>
    <property type="match status" value="1"/>
</dbReference>
<proteinExistence type="predicted"/>